<dbReference type="GO" id="GO:0032259">
    <property type="term" value="P:methylation"/>
    <property type="evidence" value="ECO:0007669"/>
    <property type="project" value="UniProtKB-KW"/>
</dbReference>
<feature type="region of interest" description="FAD-dependent cmnm(5)s(2)U34 oxidoreductase" evidence="10">
    <location>
        <begin position="261"/>
        <end position="662"/>
    </location>
</feature>
<evidence type="ECO:0000256" key="5">
    <source>
        <dbReference type="ARBA" id="ARBA00022691"/>
    </source>
</evidence>
<dbReference type="NCBIfam" id="TIGR03197">
    <property type="entry name" value="MnmC_Cterm"/>
    <property type="match status" value="1"/>
</dbReference>
<comment type="similarity">
    <text evidence="10">In the N-terminal section; belongs to the methyltransferase superfamily. tRNA (mnm(5)s(2)U34)-methyltransferase family.</text>
</comment>
<evidence type="ECO:0000256" key="7">
    <source>
        <dbReference type="ARBA" id="ARBA00022827"/>
    </source>
</evidence>
<evidence type="ECO:0000259" key="12">
    <source>
        <dbReference type="Pfam" id="PF05430"/>
    </source>
</evidence>
<dbReference type="EMBL" id="PRDW01000015">
    <property type="protein sequence ID" value="PPB81993.1"/>
    <property type="molecule type" value="Genomic_DNA"/>
</dbReference>
<comment type="subcellular location">
    <subcellularLocation>
        <location evidence="10">Cytoplasm</location>
    </subcellularLocation>
</comment>
<dbReference type="EC" id="1.5.-.-" evidence="10"/>
<dbReference type="Proteomes" id="UP000243096">
    <property type="component" value="Unassembled WGS sequence"/>
</dbReference>
<dbReference type="PANTHER" id="PTHR13847">
    <property type="entry name" value="SARCOSINE DEHYDROGENASE-RELATED"/>
    <property type="match status" value="1"/>
</dbReference>
<dbReference type="RefSeq" id="WP_104078289.1">
    <property type="nucleotide sequence ID" value="NZ_CP062178.1"/>
</dbReference>
<keyword evidence="9 10" id="KW-0511">Multifunctional enzyme</keyword>
<evidence type="ECO:0000256" key="1">
    <source>
        <dbReference type="ARBA" id="ARBA00022490"/>
    </source>
</evidence>
<keyword evidence="1 10" id="KW-0963">Cytoplasm</keyword>
<proteinExistence type="inferred from homology"/>
<dbReference type="EC" id="2.1.1.61" evidence="10"/>
<dbReference type="GO" id="GO:0005737">
    <property type="term" value="C:cytoplasm"/>
    <property type="evidence" value="ECO:0007669"/>
    <property type="project" value="UniProtKB-SubCell"/>
</dbReference>
<feature type="domain" description="MnmC-like methyltransferase" evidence="12">
    <location>
        <begin position="115"/>
        <end position="234"/>
    </location>
</feature>
<feature type="domain" description="FAD dependent oxidoreductase" evidence="11">
    <location>
        <begin position="258"/>
        <end position="629"/>
    </location>
</feature>
<keyword evidence="7 10" id="KW-0274">FAD</keyword>
<dbReference type="InterPro" id="IPR006076">
    <property type="entry name" value="FAD-dep_OxRdtase"/>
</dbReference>
<evidence type="ECO:0000256" key="6">
    <source>
        <dbReference type="ARBA" id="ARBA00022694"/>
    </source>
</evidence>
<dbReference type="InterPro" id="IPR017610">
    <property type="entry name" value="tRNA_S-uridine_synth_MnmC_C"/>
</dbReference>
<protein>
    <recommendedName>
        <fullName evidence="10">tRNA 5-methylaminomethyl-2-thiouridine biosynthesis bifunctional protein MnmC</fullName>
        <shortName evidence="10">tRNA mnm(5)s(2)U biosynthesis bifunctional protein</shortName>
    </recommendedName>
    <domain>
        <recommendedName>
            <fullName evidence="10">tRNA (mnm(5)s(2)U34)-methyltransferase</fullName>
            <ecNumber evidence="10">2.1.1.61</ecNumber>
        </recommendedName>
    </domain>
    <domain>
        <recommendedName>
            <fullName evidence="10">FAD-dependent cmnm(5)s(2)U34 oxidoreductase</fullName>
            <ecNumber evidence="10">1.5.-.-</ecNumber>
        </recommendedName>
    </domain>
</protein>
<keyword evidence="4 10" id="KW-0808">Transferase</keyword>
<evidence type="ECO:0000256" key="8">
    <source>
        <dbReference type="ARBA" id="ARBA00023002"/>
    </source>
</evidence>
<evidence type="ECO:0000256" key="10">
    <source>
        <dbReference type="HAMAP-Rule" id="MF_01102"/>
    </source>
</evidence>
<gene>
    <name evidence="10" type="primary">mnmC</name>
    <name evidence="13" type="ORF">B0O95_11512</name>
</gene>
<comment type="caution">
    <text evidence="13">The sequence shown here is derived from an EMBL/GenBank/DDBJ whole genome shotgun (WGS) entry which is preliminary data.</text>
</comment>
<comment type="catalytic activity">
    <reaction evidence="10">
        <text>5-aminomethyl-2-thiouridine(34) in tRNA + S-adenosyl-L-methionine = 5-methylaminomethyl-2-thiouridine(34) in tRNA + S-adenosyl-L-homocysteine + H(+)</text>
        <dbReference type="Rhea" id="RHEA:19569"/>
        <dbReference type="Rhea" id="RHEA-COMP:10195"/>
        <dbReference type="Rhea" id="RHEA-COMP:10197"/>
        <dbReference type="ChEBI" id="CHEBI:15378"/>
        <dbReference type="ChEBI" id="CHEBI:57856"/>
        <dbReference type="ChEBI" id="CHEBI:59789"/>
        <dbReference type="ChEBI" id="CHEBI:74454"/>
        <dbReference type="ChEBI" id="CHEBI:74455"/>
        <dbReference type="EC" id="2.1.1.61"/>
    </reaction>
</comment>
<evidence type="ECO:0000313" key="14">
    <source>
        <dbReference type="Proteomes" id="UP000243096"/>
    </source>
</evidence>
<dbReference type="AlphaFoldDB" id="A0A2P5K7E8"/>
<dbReference type="NCBIfam" id="NF033855">
    <property type="entry name" value="tRNA_MNMC2"/>
    <property type="match status" value="1"/>
</dbReference>
<dbReference type="OrthoDB" id="9786494at2"/>
<dbReference type="NCBIfam" id="NF002483">
    <property type="entry name" value="PRK01747.1-4"/>
    <property type="match status" value="1"/>
</dbReference>
<evidence type="ECO:0000256" key="2">
    <source>
        <dbReference type="ARBA" id="ARBA00022603"/>
    </source>
</evidence>
<sequence>MTGPLVAAQLALREDGTPYSPLFDDVYHSAMGGIGQALHVFVTGNRLPANWQHKAVFSIVETGFGLGLNFLVTWSQWRGDPSRCDRLHFVSVEKHPFSRDNLDTLLTRLLDSHAELAGLAHELVSAWPMLTPGIHRLAFDNGRVTLTLALGDAAQMLPKLAVRADAFYLDGFSPAKNDALWSPAIFKALARMAEVGATFATYTSAGKVKAALTVAGFVHRKARGYGTKRDMLVGEFAPAYRVRRHEPPPRAAWTHRHAIVVGAGLAGCAVAERLAARGWAITLLEQREAPASEASGNPAGVFHPMIARTVTPATRLSSAGFLYALRAWQALADAGHTLHWHAGGLLQLAQDDVDAAALRNALAAAGLPTGFAVAVDRDTASVYAGVTLERGGVWFPYGGWIAPPSLCRAQLAAARTALAANGQSPAWRTLFGVRVEQLVHDVEGWHALDAAGRRIATAPVAVIANAHDAVRLGHLAHAPVRSARGQLTILPHAAPTSLRVPVIGDGYALALDKGRLMTGASYDMDDTGLDERRASHDENLARLRALIPGIAPSIDWARVQGRVGLRCVVSDRLPMVGPLADEANPMAAGASQSGARLPDLQRRPGLYGAFAYGSRGLVWSAIGGELLASQINGEPWPLERDLADALDPARYLLRTLRASAQR</sequence>
<keyword evidence="8 10" id="KW-0560">Oxidoreductase</keyword>
<dbReference type="InterPro" id="IPR008471">
    <property type="entry name" value="MnmC-like_methylTransf"/>
</dbReference>
<dbReference type="HAMAP" id="MF_01102">
    <property type="entry name" value="MnmC"/>
    <property type="match status" value="1"/>
</dbReference>
<organism evidence="13 14">
    <name type="scientific">Mycetohabitans endofungorum</name>
    <dbReference type="NCBI Taxonomy" id="417203"/>
    <lineage>
        <taxon>Bacteria</taxon>
        <taxon>Pseudomonadati</taxon>
        <taxon>Pseudomonadota</taxon>
        <taxon>Betaproteobacteria</taxon>
        <taxon>Burkholderiales</taxon>
        <taxon>Burkholderiaceae</taxon>
        <taxon>Mycetohabitans</taxon>
    </lineage>
</organism>
<evidence type="ECO:0000259" key="11">
    <source>
        <dbReference type="Pfam" id="PF01266"/>
    </source>
</evidence>
<dbReference type="InterPro" id="IPR047785">
    <property type="entry name" value="tRNA_MNMC2"/>
</dbReference>
<dbReference type="Gene3D" id="3.40.50.150">
    <property type="entry name" value="Vaccinia Virus protein VP39"/>
    <property type="match status" value="1"/>
</dbReference>
<dbReference type="GO" id="GO:0050660">
    <property type="term" value="F:flavin adenine dinucleotide binding"/>
    <property type="evidence" value="ECO:0007669"/>
    <property type="project" value="UniProtKB-UniRule"/>
</dbReference>
<keyword evidence="6 10" id="KW-0819">tRNA processing</keyword>
<name>A0A2P5K7E8_9BURK</name>
<dbReference type="NCBIfam" id="NF002481">
    <property type="entry name" value="PRK01747.1-2"/>
    <property type="match status" value="1"/>
</dbReference>
<dbReference type="GO" id="GO:0016645">
    <property type="term" value="F:oxidoreductase activity, acting on the CH-NH group of donors"/>
    <property type="evidence" value="ECO:0007669"/>
    <property type="project" value="InterPro"/>
</dbReference>
<reference evidence="13 14" key="1">
    <citation type="submission" date="2018-01" db="EMBL/GenBank/DDBJ databases">
        <title>Genomic Encyclopedia of Type Strains, Phase III (KMG-III): the genomes of soil and plant-associated and newly described type strains.</title>
        <authorList>
            <person name="Whitman W."/>
        </authorList>
    </citation>
    <scope>NUCLEOTIDE SEQUENCE [LARGE SCALE GENOMIC DNA]</scope>
    <source>
        <strain evidence="13 14">HKI456</strain>
    </source>
</reference>
<dbReference type="InterPro" id="IPR036188">
    <property type="entry name" value="FAD/NAD-bd_sf"/>
</dbReference>
<evidence type="ECO:0000256" key="4">
    <source>
        <dbReference type="ARBA" id="ARBA00022679"/>
    </source>
</evidence>
<comment type="similarity">
    <text evidence="10">In the C-terminal section; belongs to the DAO family.</text>
</comment>
<dbReference type="Gene3D" id="3.30.9.10">
    <property type="entry name" value="D-Amino Acid Oxidase, subunit A, domain 2"/>
    <property type="match status" value="1"/>
</dbReference>
<keyword evidence="5 10" id="KW-0949">S-adenosyl-L-methionine</keyword>
<keyword evidence="14" id="KW-1185">Reference proteome</keyword>
<dbReference type="GO" id="GO:0004808">
    <property type="term" value="F:tRNA (5-methylaminomethyl-2-thiouridylate)(34)-methyltransferase activity"/>
    <property type="evidence" value="ECO:0007669"/>
    <property type="project" value="UniProtKB-EC"/>
</dbReference>
<comment type="cofactor">
    <cofactor evidence="10">
        <name>FAD</name>
        <dbReference type="ChEBI" id="CHEBI:57692"/>
    </cofactor>
</comment>
<evidence type="ECO:0000313" key="13">
    <source>
        <dbReference type="EMBL" id="PPB81993.1"/>
    </source>
</evidence>
<evidence type="ECO:0000256" key="9">
    <source>
        <dbReference type="ARBA" id="ARBA00023268"/>
    </source>
</evidence>
<dbReference type="Pfam" id="PF05430">
    <property type="entry name" value="Methyltransf_30"/>
    <property type="match status" value="1"/>
</dbReference>
<dbReference type="GO" id="GO:0002097">
    <property type="term" value="P:tRNA wobble base modification"/>
    <property type="evidence" value="ECO:0007669"/>
    <property type="project" value="UniProtKB-UniRule"/>
</dbReference>
<dbReference type="InterPro" id="IPR029063">
    <property type="entry name" value="SAM-dependent_MTases_sf"/>
</dbReference>
<dbReference type="SUPFAM" id="SSF51905">
    <property type="entry name" value="FAD/NAD(P)-binding domain"/>
    <property type="match status" value="1"/>
</dbReference>
<dbReference type="Gene3D" id="3.50.50.60">
    <property type="entry name" value="FAD/NAD(P)-binding domain"/>
    <property type="match status" value="1"/>
</dbReference>
<keyword evidence="3 10" id="KW-0285">Flavoprotein</keyword>
<comment type="function">
    <text evidence="10">Catalyzes the last two steps in the biosynthesis of 5-methylaminomethyl-2-thiouridine (mnm(5)s(2)U) at the wobble position (U34) in tRNA. Catalyzes the FAD-dependent demodification of cmnm(5)s(2)U34 to nm(5)s(2)U34, followed by the transfer of a methyl group from S-adenosyl-L-methionine to nm(5)s(2)U34, to form mnm(5)s(2)U34.</text>
</comment>
<dbReference type="PANTHER" id="PTHR13847:SF283">
    <property type="entry name" value="TRNA 5-METHYLAMINOMETHYL-2-THIOURIDINE BIOSYNTHESIS BIFUNCTIONAL PROTEIN MNMC"/>
    <property type="match status" value="1"/>
</dbReference>
<evidence type="ECO:0000256" key="3">
    <source>
        <dbReference type="ARBA" id="ARBA00022630"/>
    </source>
</evidence>
<feature type="region of interest" description="tRNA (mnm(5)s(2)U34)-methyltransferase" evidence="10">
    <location>
        <begin position="1"/>
        <end position="237"/>
    </location>
</feature>
<accession>A0A2P5K7E8</accession>
<dbReference type="InterPro" id="IPR023032">
    <property type="entry name" value="tRNA_MAMT_biosynth_bifunc_MnmC"/>
</dbReference>
<keyword evidence="2 10" id="KW-0489">Methyltransferase</keyword>
<dbReference type="Pfam" id="PF01266">
    <property type="entry name" value="DAO"/>
    <property type="match status" value="1"/>
</dbReference>